<dbReference type="PANTHER" id="PTHR31175:SF65">
    <property type="entry name" value="AUXIN-RESPONSIVE PROTEIN SAUR66-LIKE"/>
    <property type="match status" value="1"/>
</dbReference>
<evidence type="ECO:0000313" key="4">
    <source>
        <dbReference type="EMBL" id="KAL3730935.1"/>
    </source>
</evidence>
<accession>A0ABD3K5I2</accession>
<dbReference type="EMBL" id="JBJKBG010000007">
    <property type="protein sequence ID" value="KAL3730935.1"/>
    <property type="molecule type" value="Genomic_DNA"/>
</dbReference>
<keyword evidence="2" id="KW-0217">Developmental protein</keyword>
<evidence type="ECO:0000256" key="2">
    <source>
        <dbReference type="ARBA" id="ARBA00022473"/>
    </source>
</evidence>
<gene>
    <name evidence="4" type="ORF">ACJRO7_027886</name>
</gene>
<keyword evidence="3" id="KW-0341">Growth regulation</keyword>
<dbReference type="InterPro" id="IPR003676">
    <property type="entry name" value="SAUR_fam"/>
</dbReference>
<dbReference type="PANTHER" id="PTHR31175">
    <property type="entry name" value="AUXIN-RESPONSIVE FAMILY PROTEIN"/>
    <property type="match status" value="1"/>
</dbReference>
<organism evidence="4 5">
    <name type="scientific">Eucalyptus globulus</name>
    <name type="common">Tasmanian blue gum</name>
    <dbReference type="NCBI Taxonomy" id="34317"/>
    <lineage>
        <taxon>Eukaryota</taxon>
        <taxon>Viridiplantae</taxon>
        <taxon>Streptophyta</taxon>
        <taxon>Embryophyta</taxon>
        <taxon>Tracheophyta</taxon>
        <taxon>Spermatophyta</taxon>
        <taxon>Magnoliopsida</taxon>
        <taxon>eudicotyledons</taxon>
        <taxon>Gunneridae</taxon>
        <taxon>Pentapetalae</taxon>
        <taxon>rosids</taxon>
        <taxon>malvids</taxon>
        <taxon>Myrtales</taxon>
        <taxon>Myrtaceae</taxon>
        <taxon>Myrtoideae</taxon>
        <taxon>Eucalypteae</taxon>
        <taxon>Eucalyptus</taxon>
    </lineage>
</organism>
<comment type="caution">
    <text evidence="4">The sequence shown here is derived from an EMBL/GenBank/DDBJ whole genome shotgun (WGS) entry which is preliminary data.</text>
</comment>
<keyword evidence="5" id="KW-1185">Reference proteome</keyword>
<evidence type="ECO:0000256" key="1">
    <source>
        <dbReference type="ARBA" id="ARBA00006974"/>
    </source>
</evidence>
<protein>
    <submittedName>
        <fullName evidence="4">Uncharacterized protein</fullName>
    </submittedName>
</protein>
<name>A0ABD3K5I2_EUCGL</name>
<evidence type="ECO:0000313" key="5">
    <source>
        <dbReference type="Proteomes" id="UP001634007"/>
    </source>
</evidence>
<evidence type="ECO:0000256" key="3">
    <source>
        <dbReference type="ARBA" id="ARBA00022604"/>
    </source>
</evidence>
<comment type="similarity">
    <text evidence="1">Belongs to the ARG7 family.</text>
</comment>
<reference evidence="4 5" key="1">
    <citation type="submission" date="2024-11" db="EMBL/GenBank/DDBJ databases">
        <title>Chromosome-level genome assembly of Eucalyptus globulus Labill. provides insights into its genome evolution.</title>
        <authorList>
            <person name="Li X."/>
        </authorList>
    </citation>
    <scope>NUCLEOTIDE SEQUENCE [LARGE SCALE GENOMIC DNA]</scope>
    <source>
        <strain evidence="4">CL2024</strain>
        <tissue evidence="4">Fresh tender leaves</tissue>
    </source>
</reference>
<sequence length="133" mass="15071">MMEPKKLMKMVRMWEKIAASGRRRISDPGVTRGHFVIYTTDGRRFMIPLQCPRSNIFKEHFEMSEEEFRLSGDGPITVPCDAASMEYIVSFVERCVAKDIENALLNSIPFTPCTLASALHNKCVDQQALSLGQ</sequence>
<proteinExistence type="inferred from homology"/>
<dbReference type="Proteomes" id="UP001634007">
    <property type="component" value="Unassembled WGS sequence"/>
</dbReference>
<dbReference type="AlphaFoldDB" id="A0ABD3K5I2"/>
<dbReference type="Pfam" id="PF02519">
    <property type="entry name" value="Auxin_inducible"/>
    <property type="match status" value="1"/>
</dbReference>